<gene>
    <name evidence="4" type="ORF">FCL54_16130</name>
</gene>
<accession>A0A5R9F6P2</accession>
<dbReference type="EMBL" id="SWLG01000012">
    <property type="protein sequence ID" value="TLS36164.1"/>
    <property type="molecule type" value="Genomic_DNA"/>
</dbReference>
<reference evidence="4 5" key="1">
    <citation type="submission" date="2019-04" db="EMBL/GenBank/DDBJ databases">
        <title>Bacillus caeni sp. nov., a bacterium isolated from mangrove sediment.</title>
        <authorList>
            <person name="Huang H."/>
            <person name="Mo K."/>
            <person name="Hu Y."/>
        </authorList>
    </citation>
    <scope>NUCLEOTIDE SEQUENCE [LARGE SCALE GENOMIC DNA]</scope>
    <source>
        <strain evidence="4 5">HB172195</strain>
    </source>
</reference>
<evidence type="ECO:0000256" key="1">
    <source>
        <dbReference type="ARBA" id="ARBA00022679"/>
    </source>
</evidence>
<dbReference type="InterPro" id="IPR000182">
    <property type="entry name" value="GNAT_dom"/>
</dbReference>
<evidence type="ECO:0000256" key="2">
    <source>
        <dbReference type="ARBA" id="ARBA00023315"/>
    </source>
</evidence>
<dbReference type="RefSeq" id="WP_138127774.1">
    <property type="nucleotide sequence ID" value="NZ_SWLG01000012.1"/>
</dbReference>
<dbReference type="FunFam" id="3.40.630.30:FF:000055">
    <property type="entry name" value="Ribosomal-protein-alanine acetyltransferase"/>
    <property type="match status" value="1"/>
</dbReference>
<dbReference type="Proteomes" id="UP000308230">
    <property type="component" value="Unassembled WGS sequence"/>
</dbReference>
<dbReference type="CDD" id="cd04301">
    <property type="entry name" value="NAT_SF"/>
    <property type="match status" value="1"/>
</dbReference>
<dbReference type="Pfam" id="PF00583">
    <property type="entry name" value="Acetyltransf_1"/>
    <property type="match status" value="1"/>
</dbReference>
<dbReference type="AlphaFoldDB" id="A0A5R9F6P2"/>
<keyword evidence="1 4" id="KW-0808">Transferase</keyword>
<dbReference type="SUPFAM" id="SSF55729">
    <property type="entry name" value="Acyl-CoA N-acyltransferases (Nat)"/>
    <property type="match status" value="1"/>
</dbReference>
<dbReference type="PANTHER" id="PTHR43800">
    <property type="entry name" value="PEPTIDYL-LYSINE N-ACETYLTRANSFERASE YJAB"/>
    <property type="match status" value="1"/>
</dbReference>
<protein>
    <submittedName>
        <fullName evidence="4">GNAT family N-acetyltransferase</fullName>
    </submittedName>
</protein>
<keyword evidence="2" id="KW-0012">Acyltransferase</keyword>
<sequence length="140" mass="16887">MEIIRQWKQSESDFIRKKLIEYNMEQLPDELKTPNENISFVIKDDERKIVGGITGNMFWHHLHIDFLWVDQNARGEGYGSELLKKMEEFAIEKECRLIYLDTFSFQAPEFYKKNGYEVFGILEDHPKGFNQYFLQKRLKR</sequence>
<feature type="domain" description="N-acetyltransferase" evidence="3">
    <location>
        <begin position="2"/>
        <end position="139"/>
    </location>
</feature>
<dbReference type="GO" id="GO:0016747">
    <property type="term" value="F:acyltransferase activity, transferring groups other than amino-acyl groups"/>
    <property type="evidence" value="ECO:0007669"/>
    <property type="project" value="InterPro"/>
</dbReference>
<evidence type="ECO:0000259" key="3">
    <source>
        <dbReference type="PROSITE" id="PS51186"/>
    </source>
</evidence>
<dbReference type="InterPro" id="IPR016181">
    <property type="entry name" value="Acyl_CoA_acyltransferase"/>
</dbReference>
<dbReference type="Gene3D" id="3.40.630.30">
    <property type="match status" value="1"/>
</dbReference>
<keyword evidence="5" id="KW-1185">Reference proteome</keyword>
<evidence type="ECO:0000313" key="4">
    <source>
        <dbReference type="EMBL" id="TLS36164.1"/>
    </source>
</evidence>
<dbReference type="PROSITE" id="PS51186">
    <property type="entry name" value="GNAT"/>
    <property type="match status" value="1"/>
</dbReference>
<evidence type="ECO:0000313" key="5">
    <source>
        <dbReference type="Proteomes" id="UP000308230"/>
    </source>
</evidence>
<dbReference type="PANTHER" id="PTHR43800:SF1">
    <property type="entry name" value="PEPTIDYL-LYSINE N-ACETYLTRANSFERASE YJAB"/>
    <property type="match status" value="1"/>
</dbReference>
<comment type="caution">
    <text evidence="4">The sequence shown here is derived from an EMBL/GenBank/DDBJ whole genome shotgun (WGS) entry which is preliminary data.</text>
</comment>
<proteinExistence type="predicted"/>
<dbReference type="OrthoDB" id="9787920at2"/>
<organism evidence="4 5">
    <name type="scientific">Exobacillus caeni</name>
    <dbReference type="NCBI Taxonomy" id="2574798"/>
    <lineage>
        <taxon>Bacteria</taxon>
        <taxon>Bacillati</taxon>
        <taxon>Bacillota</taxon>
        <taxon>Bacilli</taxon>
        <taxon>Bacillales</taxon>
        <taxon>Guptibacillaceae</taxon>
        <taxon>Exobacillus</taxon>
    </lineage>
</organism>
<name>A0A5R9F6P2_9BACL</name>